<dbReference type="AlphaFoldDB" id="A0A4C1ZVX1"/>
<protein>
    <submittedName>
        <fullName evidence="1">Uncharacterized protein</fullName>
    </submittedName>
</protein>
<organism evidence="1 2">
    <name type="scientific">Eumeta variegata</name>
    <name type="common">Bagworm moth</name>
    <name type="synonym">Eumeta japonica</name>
    <dbReference type="NCBI Taxonomy" id="151549"/>
    <lineage>
        <taxon>Eukaryota</taxon>
        <taxon>Metazoa</taxon>
        <taxon>Ecdysozoa</taxon>
        <taxon>Arthropoda</taxon>
        <taxon>Hexapoda</taxon>
        <taxon>Insecta</taxon>
        <taxon>Pterygota</taxon>
        <taxon>Neoptera</taxon>
        <taxon>Endopterygota</taxon>
        <taxon>Lepidoptera</taxon>
        <taxon>Glossata</taxon>
        <taxon>Ditrysia</taxon>
        <taxon>Tineoidea</taxon>
        <taxon>Psychidae</taxon>
        <taxon>Oiketicinae</taxon>
        <taxon>Eumeta</taxon>
    </lineage>
</organism>
<dbReference type="Proteomes" id="UP000299102">
    <property type="component" value="Unassembled WGS sequence"/>
</dbReference>
<name>A0A4C1ZVX1_EUMVA</name>
<keyword evidence="2" id="KW-1185">Reference proteome</keyword>
<sequence length="110" mass="13051">MREKENADTLTGDLRHLLNYQYTPLWLLEQILQATVNRARDIRVHWCMHKRRTNKNTEQTHIVAQRTATPLRGFGCCAWPTLGAMAKYHHHRSFLTIHLTILLRRVRHVC</sequence>
<dbReference type="EMBL" id="BGZK01002108">
    <property type="protein sequence ID" value="GBP90737.1"/>
    <property type="molecule type" value="Genomic_DNA"/>
</dbReference>
<accession>A0A4C1ZVX1</accession>
<reference evidence="1 2" key="1">
    <citation type="journal article" date="2019" name="Commun. Biol.">
        <title>The bagworm genome reveals a unique fibroin gene that provides high tensile strength.</title>
        <authorList>
            <person name="Kono N."/>
            <person name="Nakamura H."/>
            <person name="Ohtoshi R."/>
            <person name="Tomita M."/>
            <person name="Numata K."/>
            <person name="Arakawa K."/>
        </authorList>
    </citation>
    <scope>NUCLEOTIDE SEQUENCE [LARGE SCALE GENOMIC DNA]</scope>
</reference>
<evidence type="ECO:0000313" key="1">
    <source>
        <dbReference type="EMBL" id="GBP90737.1"/>
    </source>
</evidence>
<proteinExistence type="predicted"/>
<evidence type="ECO:0000313" key="2">
    <source>
        <dbReference type="Proteomes" id="UP000299102"/>
    </source>
</evidence>
<comment type="caution">
    <text evidence="1">The sequence shown here is derived from an EMBL/GenBank/DDBJ whole genome shotgun (WGS) entry which is preliminary data.</text>
</comment>
<gene>
    <name evidence="1" type="ORF">EVAR_26707_1</name>
</gene>